<protein>
    <submittedName>
        <fullName evidence="1">Uncharacterized protein</fullName>
    </submittedName>
</protein>
<sequence length="114" mass="12526">MQTLLEDEDVPDPEPVRVDRGGDFALHLPASVSFYTGDQGTVVGHYSDALIACTYVRERWGEATLLRLHAELSKSVDALDEPAVQSRVLRDVLGVTPQRFQEDAGRALDDALFG</sequence>
<name>A0ABQ6JDM1_9ACTN</name>
<dbReference type="EMBL" id="BSUZ01000001">
    <property type="protein sequence ID" value="GMA85264.1"/>
    <property type="molecule type" value="Genomic_DNA"/>
</dbReference>
<comment type="caution">
    <text evidence="1">The sequence shown here is derived from an EMBL/GenBank/DDBJ whole genome shotgun (WGS) entry which is preliminary data.</text>
</comment>
<organism evidence="1 2">
    <name type="scientific">Angustibacter aerolatus</name>
    <dbReference type="NCBI Taxonomy" id="1162965"/>
    <lineage>
        <taxon>Bacteria</taxon>
        <taxon>Bacillati</taxon>
        <taxon>Actinomycetota</taxon>
        <taxon>Actinomycetes</taxon>
        <taxon>Kineosporiales</taxon>
        <taxon>Kineosporiaceae</taxon>
    </lineage>
</organism>
<dbReference type="Proteomes" id="UP001157017">
    <property type="component" value="Unassembled WGS sequence"/>
</dbReference>
<evidence type="ECO:0000313" key="2">
    <source>
        <dbReference type="Proteomes" id="UP001157017"/>
    </source>
</evidence>
<accession>A0ABQ6JDM1</accession>
<gene>
    <name evidence="1" type="ORF">GCM10025868_05140</name>
</gene>
<reference evidence="2" key="1">
    <citation type="journal article" date="2019" name="Int. J. Syst. Evol. Microbiol.">
        <title>The Global Catalogue of Microorganisms (GCM) 10K type strain sequencing project: providing services to taxonomists for standard genome sequencing and annotation.</title>
        <authorList>
            <consortium name="The Broad Institute Genomics Platform"/>
            <consortium name="The Broad Institute Genome Sequencing Center for Infectious Disease"/>
            <person name="Wu L."/>
            <person name="Ma J."/>
        </authorList>
    </citation>
    <scope>NUCLEOTIDE SEQUENCE [LARGE SCALE GENOMIC DNA]</scope>
    <source>
        <strain evidence="2">NBRC 108730</strain>
    </source>
</reference>
<keyword evidence="2" id="KW-1185">Reference proteome</keyword>
<evidence type="ECO:0000313" key="1">
    <source>
        <dbReference type="EMBL" id="GMA85264.1"/>
    </source>
</evidence>
<proteinExistence type="predicted"/>